<evidence type="ECO:0000313" key="2">
    <source>
        <dbReference type="EMBL" id="RAK09904.1"/>
    </source>
</evidence>
<gene>
    <name evidence="2" type="ORF">ATI53_106319</name>
</gene>
<dbReference type="OrthoDB" id="9810376at2"/>
<keyword evidence="1" id="KW-0732">Signal</keyword>
<name>A0A327XMW3_9RHOB</name>
<dbReference type="InterPro" id="IPR019225">
    <property type="entry name" value="DUF2155"/>
</dbReference>
<dbReference type="AlphaFoldDB" id="A0A327XMW3"/>
<dbReference type="Pfam" id="PF09923">
    <property type="entry name" value="DUF2155"/>
    <property type="match status" value="1"/>
</dbReference>
<sequence length="121" mass="13140">MRRFSLMLALLSGIATGAIAQEATDTGTGAMLRGLDKLTGRARDIELRAGSMAQFGRIEVSLSECRYPEGEPASDAFAFVTVREAGRPVPAFRGWMVASSPALNAMDHQRYDVWVLRCTTS</sequence>
<dbReference type="EMBL" id="QLMG01000063">
    <property type="protein sequence ID" value="RAK09904.1"/>
    <property type="molecule type" value="Genomic_DNA"/>
</dbReference>
<evidence type="ECO:0000313" key="3">
    <source>
        <dbReference type="Proteomes" id="UP000249165"/>
    </source>
</evidence>
<feature type="chain" id="PRO_5016456086" evidence="1">
    <location>
        <begin position="21"/>
        <end position="121"/>
    </location>
</feature>
<comment type="caution">
    <text evidence="2">The sequence shown here is derived from an EMBL/GenBank/DDBJ whole genome shotgun (WGS) entry which is preliminary data.</text>
</comment>
<dbReference type="Proteomes" id="UP000249165">
    <property type="component" value="Unassembled WGS sequence"/>
</dbReference>
<dbReference type="RefSeq" id="WP_111551238.1">
    <property type="nucleotide sequence ID" value="NZ_LIQE01000095.1"/>
</dbReference>
<organism evidence="2 3">
    <name type="scientific">Salipiger aestuarii</name>
    <dbReference type="NCBI Taxonomy" id="568098"/>
    <lineage>
        <taxon>Bacteria</taxon>
        <taxon>Pseudomonadati</taxon>
        <taxon>Pseudomonadota</taxon>
        <taxon>Alphaproteobacteria</taxon>
        <taxon>Rhodobacterales</taxon>
        <taxon>Roseobacteraceae</taxon>
        <taxon>Salipiger</taxon>
    </lineage>
</organism>
<proteinExistence type="predicted"/>
<feature type="signal peptide" evidence="1">
    <location>
        <begin position="1"/>
        <end position="20"/>
    </location>
</feature>
<protein>
    <submittedName>
        <fullName evidence="2">Uncharacterized protein DUF2155</fullName>
    </submittedName>
</protein>
<reference evidence="2 3" key="1">
    <citation type="submission" date="2018-06" db="EMBL/GenBank/DDBJ databases">
        <title>Genomic Encyclopedia of Archaeal and Bacterial Type Strains, Phase II (KMG-II): from individual species to whole genera.</title>
        <authorList>
            <person name="Goeker M."/>
        </authorList>
    </citation>
    <scope>NUCLEOTIDE SEQUENCE [LARGE SCALE GENOMIC DNA]</scope>
    <source>
        <strain evidence="2 3">DSM 22011</strain>
    </source>
</reference>
<keyword evidence="3" id="KW-1185">Reference proteome</keyword>
<accession>A0A327XMW3</accession>
<evidence type="ECO:0000256" key="1">
    <source>
        <dbReference type="SAM" id="SignalP"/>
    </source>
</evidence>